<accession>A0A0H2Y1R6</accession>
<evidence type="ECO:0008006" key="2">
    <source>
        <dbReference type="Google" id="ProtNLM"/>
    </source>
</evidence>
<dbReference type="AlphaFoldDB" id="A0A0H2Y1R6"/>
<proteinExistence type="predicted"/>
<protein>
    <recommendedName>
        <fullName evidence="2">RNase II stability modulator</fullName>
    </recommendedName>
</protein>
<sequence precursor="true">MMIGSESAAFFMLRLGTPHPSWAFTDDSNMLGIGDCDGVMSAMFELDRNQVARIRRLGQSVERIRCTCERAGRELHFYLHGRQVSQGVWVGVASADPDYLPTDEMIATWEVPKPDDAFRSTGAGADLIASLSLA</sequence>
<evidence type="ECO:0000313" key="1">
    <source>
        <dbReference type="EMBL" id="ABF80446.1"/>
    </source>
</evidence>
<name>A0A0H2Y1R6_BURO1</name>
<organism evidence="1">
    <name type="scientific">Burkholderia orbicola (strain AU 1054)</name>
    <dbReference type="NCBI Taxonomy" id="331271"/>
    <lineage>
        <taxon>Bacteria</taxon>
        <taxon>Pseudomonadati</taxon>
        <taxon>Pseudomonadota</taxon>
        <taxon>Betaproteobacteria</taxon>
        <taxon>Burkholderiales</taxon>
        <taxon>Burkholderiaceae</taxon>
        <taxon>Burkholderia</taxon>
        <taxon>Burkholderia cepacia complex</taxon>
        <taxon>Burkholderia orbicola</taxon>
    </lineage>
</organism>
<reference evidence="1" key="1">
    <citation type="submission" date="2006-05" db="EMBL/GenBank/DDBJ databases">
        <title>Complete sequence of chromosome 3 of Burkholderia cenocepacia AU 1054.</title>
        <authorList>
            <consortium name="US DOE Joint Genome Institute"/>
            <person name="Copeland A."/>
            <person name="Lucas S."/>
            <person name="Lapidus A."/>
            <person name="Barry K."/>
            <person name="Detter J.C."/>
            <person name="Glavina del Rio T."/>
            <person name="Hammon N."/>
            <person name="Israni S."/>
            <person name="Dalin E."/>
            <person name="Tice H."/>
            <person name="Pitluck S."/>
            <person name="Chain P."/>
            <person name="Malfatti S."/>
            <person name="Shin M."/>
            <person name="Vergez L."/>
            <person name="Schmutz J."/>
            <person name="Larimer F."/>
            <person name="Land M."/>
            <person name="Hauser L."/>
            <person name="Kyrpides N."/>
            <person name="Lykidis A."/>
            <person name="LiPuma J.J."/>
            <person name="Konstantinidis K."/>
            <person name="Tiedje J.M."/>
            <person name="Richardson P."/>
        </authorList>
    </citation>
    <scope>NUCLEOTIDE SEQUENCE [LARGE SCALE GENOMIC DNA]</scope>
    <source>
        <strain evidence="1">AU 1054</strain>
    </source>
</reference>
<gene>
    <name evidence="1" type="ordered locus">Bcen_5577</name>
</gene>
<dbReference type="EMBL" id="CP000380">
    <property type="protein sequence ID" value="ABF80446.1"/>
    <property type="molecule type" value="Genomic_DNA"/>
</dbReference>
<dbReference type="HOGENOM" id="CLU_1902719_0_0_4"/>